<feature type="region of interest" description="Disordered" evidence="9">
    <location>
        <begin position="984"/>
        <end position="1004"/>
    </location>
</feature>
<dbReference type="InterPro" id="IPR001739">
    <property type="entry name" value="Methyl_CpG_DNA-bd"/>
</dbReference>
<feature type="domain" description="C2H2-type" evidence="10">
    <location>
        <begin position="801"/>
        <end position="831"/>
    </location>
</feature>
<gene>
    <name evidence="12" type="ORF">JYU34_011166</name>
</gene>
<keyword evidence="4 7" id="KW-0863">Zinc-finger</keyword>
<evidence type="ECO:0000256" key="1">
    <source>
        <dbReference type="ARBA" id="ARBA00004123"/>
    </source>
</evidence>
<dbReference type="InterPro" id="IPR002999">
    <property type="entry name" value="Tudor"/>
</dbReference>
<evidence type="ECO:0000259" key="11">
    <source>
        <dbReference type="PROSITE" id="PS50982"/>
    </source>
</evidence>
<dbReference type="PROSITE" id="PS01359">
    <property type="entry name" value="ZF_PHD_1"/>
    <property type="match status" value="1"/>
</dbReference>
<dbReference type="Gene3D" id="3.30.890.10">
    <property type="entry name" value="Methyl-cpg-binding Protein 2, Chain A"/>
    <property type="match status" value="1"/>
</dbReference>
<evidence type="ECO:0000256" key="7">
    <source>
        <dbReference type="PROSITE-ProRule" id="PRU00042"/>
    </source>
</evidence>
<dbReference type="PROSITE" id="PS50982">
    <property type="entry name" value="MBD"/>
    <property type="match status" value="1"/>
</dbReference>
<dbReference type="SUPFAM" id="SSF54171">
    <property type="entry name" value="DNA-binding domain"/>
    <property type="match status" value="1"/>
</dbReference>
<feature type="region of interest" description="Disordered" evidence="9">
    <location>
        <begin position="510"/>
        <end position="541"/>
    </location>
</feature>
<dbReference type="InterPro" id="IPR001965">
    <property type="entry name" value="Znf_PHD"/>
</dbReference>
<dbReference type="InterPro" id="IPR043449">
    <property type="entry name" value="PHF20-like"/>
</dbReference>
<keyword evidence="8" id="KW-0175">Coiled coil</keyword>
<dbReference type="PROSITE" id="PS50157">
    <property type="entry name" value="ZINC_FINGER_C2H2_2"/>
    <property type="match status" value="1"/>
</dbReference>
<evidence type="ECO:0000259" key="10">
    <source>
        <dbReference type="PROSITE" id="PS50157"/>
    </source>
</evidence>
<dbReference type="Gene3D" id="3.30.40.10">
    <property type="entry name" value="Zinc/RING finger domain, C3HC4 (zinc finger)"/>
    <property type="match status" value="1"/>
</dbReference>
<keyword evidence="6" id="KW-0539">Nucleus</keyword>
<evidence type="ECO:0000313" key="13">
    <source>
        <dbReference type="Proteomes" id="UP000823941"/>
    </source>
</evidence>
<dbReference type="SUPFAM" id="SSF54160">
    <property type="entry name" value="Chromo domain-like"/>
    <property type="match status" value="1"/>
</dbReference>
<feature type="compositionally biased region" description="Polar residues" evidence="9">
    <location>
        <begin position="130"/>
        <end position="151"/>
    </location>
</feature>
<dbReference type="InterPro" id="IPR019786">
    <property type="entry name" value="Zinc_finger_PHD-type_CS"/>
</dbReference>
<protein>
    <submittedName>
        <fullName evidence="12">Uncharacterized protein</fullName>
    </submittedName>
</protein>
<feature type="compositionally biased region" description="Basic residues" evidence="9">
    <location>
        <begin position="995"/>
        <end position="1004"/>
    </location>
</feature>
<dbReference type="SMART" id="SM00391">
    <property type="entry name" value="MBD"/>
    <property type="match status" value="1"/>
</dbReference>
<feature type="compositionally biased region" description="Low complexity" evidence="9">
    <location>
        <begin position="430"/>
        <end position="439"/>
    </location>
</feature>
<dbReference type="CDD" id="cd20386">
    <property type="entry name" value="Tudor_PHF20-like"/>
    <property type="match status" value="1"/>
</dbReference>
<accession>A0ABQ7QGB2</accession>
<dbReference type="SMART" id="SM00333">
    <property type="entry name" value="TUDOR"/>
    <property type="match status" value="2"/>
</dbReference>
<dbReference type="PANTHER" id="PTHR15856">
    <property type="entry name" value="PHD FINGER PROTEIN 20-RELATED"/>
    <property type="match status" value="1"/>
</dbReference>
<feature type="compositionally biased region" description="Polar residues" evidence="9">
    <location>
        <begin position="712"/>
        <end position="729"/>
    </location>
</feature>
<feature type="region of interest" description="Disordered" evidence="9">
    <location>
        <begin position="424"/>
        <end position="443"/>
    </location>
</feature>
<feature type="region of interest" description="Disordered" evidence="9">
    <location>
        <begin position="298"/>
        <end position="343"/>
    </location>
</feature>
<feature type="region of interest" description="Disordered" evidence="9">
    <location>
        <begin position="129"/>
        <end position="151"/>
    </location>
</feature>
<feature type="coiled-coil region" evidence="8">
    <location>
        <begin position="546"/>
        <end position="573"/>
    </location>
</feature>
<comment type="subcellular location">
    <subcellularLocation>
        <location evidence="1">Nucleus</location>
    </subcellularLocation>
</comment>
<organism evidence="12 13">
    <name type="scientific">Plutella xylostella</name>
    <name type="common">Diamondback moth</name>
    <name type="synonym">Plutella maculipennis</name>
    <dbReference type="NCBI Taxonomy" id="51655"/>
    <lineage>
        <taxon>Eukaryota</taxon>
        <taxon>Metazoa</taxon>
        <taxon>Ecdysozoa</taxon>
        <taxon>Arthropoda</taxon>
        <taxon>Hexapoda</taxon>
        <taxon>Insecta</taxon>
        <taxon>Pterygota</taxon>
        <taxon>Neoptera</taxon>
        <taxon>Endopterygota</taxon>
        <taxon>Lepidoptera</taxon>
        <taxon>Glossata</taxon>
        <taxon>Ditrysia</taxon>
        <taxon>Yponomeutoidea</taxon>
        <taxon>Plutellidae</taxon>
        <taxon>Plutella</taxon>
    </lineage>
</organism>
<feature type="region of interest" description="Disordered" evidence="9">
    <location>
        <begin position="708"/>
        <end position="729"/>
    </location>
</feature>
<dbReference type="Proteomes" id="UP000823941">
    <property type="component" value="Chromosome 15"/>
</dbReference>
<evidence type="ECO:0000256" key="5">
    <source>
        <dbReference type="ARBA" id="ARBA00022833"/>
    </source>
</evidence>
<feature type="compositionally biased region" description="Pro residues" evidence="9">
    <location>
        <begin position="311"/>
        <end position="323"/>
    </location>
</feature>
<dbReference type="PROSITE" id="PS00028">
    <property type="entry name" value="ZINC_FINGER_C2H2_1"/>
    <property type="match status" value="1"/>
</dbReference>
<dbReference type="Pfam" id="PF01429">
    <property type="entry name" value="MBD"/>
    <property type="match status" value="1"/>
</dbReference>
<evidence type="ECO:0000256" key="3">
    <source>
        <dbReference type="ARBA" id="ARBA00022737"/>
    </source>
</evidence>
<name>A0ABQ7QGB2_PLUXY</name>
<keyword evidence="5" id="KW-0862">Zinc</keyword>
<dbReference type="SUPFAM" id="SSF63748">
    <property type="entry name" value="Tudor/PWWP/MBT"/>
    <property type="match status" value="1"/>
</dbReference>
<dbReference type="CDD" id="cd20104">
    <property type="entry name" value="MBT_PHF20L1-like"/>
    <property type="match status" value="1"/>
</dbReference>
<keyword evidence="3" id="KW-0677">Repeat</keyword>
<evidence type="ECO:0000256" key="2">
    <source>
        <dbReference type="ARBA" id="ARBA00022723"/>
    </source>
</evidence>
<evidence type="ECO:0000256" key="6">
    <source>
        <dbReference type="ARBA" id="ARBA00023242"/>
    </source>
</evidence>
<keyword evidence="2" id="KW-0479">Metal-binding</keyword>
<sequence>MEVDEEVGGDNPPPPQDIPDADEGKDICLDNSKPTEGENIEAIKKFIEEQEKEILELQAEVKPSTSKMSEQESELNESFDLDASKYNEKEAVLSLNKDMTMDSVEETAMVASDVMNIILSESEAKLAKKNLSQKSPKAGNSSSEKVNSGSMALSVGSRVEAKDFSELWYPAHIAEVDYDEMEVLVHYDNIANKHDEWINVSSPRLRPFESGRVAAAPAAAAAGNPATVKEEPKVEERAKATTFAVGDRCLARWRDNRRFMATVHAELENGKYEVVFDDGVHWTCGISRLSKMREAPGTLHVDTGGAASPAAPSPDPAAAPTPPYHTHLFDPARDYLGSKSERRERKRKLNIKEIFNIGQKKKKVEGQEKPQRKRAVVKKKVAAPAPVSVVVKTEVKTELPDAVAAIIGTVQPEAEPLDAVKPKAEKPDVAAPEAGAPEAEVSEHTLEVTVVDPNAVDDNTEDDDTMEGVKLEIKEELLEAIKTEEFEEEPGPSISDDVMENISRTITKLEDDLVKVSSPKRERSEGGGEREKKKSAKKSKLRLKHEIKVKEEVQKVKSELETMKSELEQIKKRASLSLLKGDKKRAPEELAAPAPGEWCCKWVNGQPVGAVSELDGDDGKGGLPRRSVQVEDTRLPEGWTKHMVRRSLGSSAGKWDVVLVNPDNKRLHTKTDMVKYLETINDPNLKPYEAALLDFGMHRKLAKRLGWDTTEAEPTSSPPHATVSHSSPIIPSRKMTLKRKVEKMQKFAKKKKRAQAIAYRQTLAAMAANVCKTAEAYEVPPLEDGYVYVGSLKVQIIENLLRCPAEGCFKNFRNNTLIKMHIKHYHRELRKELGATPKVSDLASSRAEVEVEPPRMRFEPELKVPKLKISKKRLEEVHVEPVDTVAEAPPEEIVTTPPVSLEPETPKIMDSPKLRNALVAKVIKRPRVLLPVKKSEDLFPDMEGVEPIKEPERDLKLELDPVVEIQTEPVGALDFESEISSYTVSKLPGAGGTDRRKKGEKKKKTFASIAKAKSSEEEEWCANSDVETRLSFPRSGSPDSKFFDKSLGTPQPQSSESTEDKGQHLYMYNEAGERIRIVHMKREEIINCHCGFREEDGLMIQCELCLCWQHALCHNIQKEAEVPEKYTCSICLNPRRGRRSQRFLHDQDRLYEGLLPGARPCETLKRSHELSGNLLRIEDALHALKVKYHVATKKDHPKLYLWAKDWENELNVSADRLTTEYVDLGMMISALGKENLPVKSDDVAALPLGAMATPSSEDPDSER</sequence>
<feature type="compositionally biased region" description="Basic and acidic residues" evidence="9">
    <location>
        <begin position="22"/>
        <end position="35"/>
    </location>
</feature>
<comment type="caution">
    <text evidence="12">The sequence shown here is derived from an EMBL/GenBank/DDBJ whole genome shotgun (WGS) entry which is preliminary data.</text>
</comment>
<evidence type="ECO:0000256" key="8">
    <source>
        <dbReference type="SAM" id="Coils"/>
    </source>
</evidence>
<dbReference type="Gene3D" id="2.30.30.140">
    <property type="match status" value="2"/>
</dbReference>
<feature type="region of interest" description="Disordered" evidence="9">
    <location>
        <begin position="1031"/>
        <end position="1063"/>
    </location>
</feature>
<dbReference type="InterPro" id="IPR013087">
    <property type="entry name" value="Znf_C2H2_type"/>
</dbReference>
<dbReference type="EMBL" id="JAHIBW010000015">
    <property type="protein sequence ID" value="KAG7304227.1"/>
    <property type="molecule type" value="Genomic_DNA"/>
</dbReference>
<evidence type="ECO:0000313" key="12">
    <source>
        <dbReference type="EMBL" id="KAG7304227.1"/>
    </source>
</evidence>
<feature type="compositionally biased region" description="Basic and acidic residues" evidence="9">
    <location>
        <begin position="510"/>
        <end position="532"/>
    </location>
</feature>
<reference evidence="12 13" key="1">
    <citation type="submission" date="2021-06" db="EMBL/GenBank/DDBJ databases">
        <title>A haploid diamondback moth (Plutella xylostella L.) genome assembly resolves 31 chromosomes and identifies a diamide resistance mutation.</title>
        <authorList>
            <person name="Ward C.M."/>
            <person name="Perry K.D."/>
            <person name="Baker G."/>
            <person name="Powis K."/>
            <person name="Heckel D.G."/>
            <person name="Baxter S.W."/>
        </authorList>
    </citation>
    <scope>NUCLEOTIDE SEQUENCE [LARGE SCALE GENOMIC DNA]</scope>
    <source>
        <strain evidence="12 13">LV</strain>
        <tissue evidence="12">Single pupa</tissue>
    </source>
</reference>
<dbReference type="Pfam" id="PF20826">
    <property type="entry name" value="PHD_5"/>
    <property type="match status" value="1"/>
</dbReference>
<feature type="domain" description="MBD" evidence="11">
    <location>
        <begin position="625"/>
        <end position="700"/>
    </location>
</feature>
<dbReference type="InterPro" id="IPR013083">
    <property type="entry name" value="Znf_RING/FYVE/PHD"/>
</dbReference>
<dbReference type="InterPro" id="IPR011011">
    <property type="entry name" value="Znf_FYVE_PHD"/>
</dbReference>
<dbReference type="InterPro" id="IPR016177">
    <property type="entry name" value="DNA-bd_dom_sf"/>
</dbReference>
<evidence type="ECO:0000256" key="9">
    <source>
        <dbReference type="SAM" id="MobiDB-lite"/>
    </source>
</evidence>
<dbReference type="SMART" id="SM00249">
    <property type="entry name" value="PHD"/>
    <property type="match status" value="1"/>
</dbReference>
<evidence type="ECO:0000256" key="4">
    <source>
        <dbReference type="ARBA" id="ARBA00022771"/>
    </source>
</evidence>
<dbReference type="PANTHER" id="PTHR15856:SF51">
    <property type="entry name" value="MBD-R2"/>
    <property type="match status" value="1"/>
</dbReference>
<dbReference type="SUPFAM" id="SSF57903">
    <property type="entry name" value="FYVE/PHD zinc finger"/>
    <property type="match status" value="1"/>
</dbReference>
<keyword evidence="13" id="KW-1185">Reference proteome</keyword>
<dbReference type="InterPro" id="IPR016197">
    <property type="entry name" value="Chromo-like_dom_sf"/>
</dbReference>
<feature type="region of interest" description="Disordered" evidence="9">
    <location>
        <begin position="1"/>
        <end position="35"/>
    </location>
</feature>
<proteinExistence type="predicted"/>